<dbReference type="Proteomes" id="UP000825935">
    <property type="component" value="Chromosome 31"/>
</dbReference>
<evidence type="ECO:0000313" key="3">
    <source>
        <dbReference type="Proteomes" id="UP000825935"/>
    </source>
</evidence>
<dbReference type="PANTHER" id="PTHR33674:SF3">
    <property type="entry name" value="YIPPEE DOMAIN-CONTAINING PROTEIN"/>
    <property type="match status" value="1"/>
</dbReference>
<protein>
    <submittedName>
        <fullName evidence="2">Uncharacterized protein</fullName>
    </submittedName>
</protein>
<dbReference type="OMA" id="ELKCGPH"/>
<reference evidence="2" key="1">
    <citation type="submission" date="2021-08" db="EMBL/GenBank/DDBJ databases">
        <title>WGS assembly of Ceratopteris richardii.</title>
        <authorList>
            <person name="Marchant D.B."/>
            <person name="Chen G."/>
            <person name="Jenkins J."/>
            <person name="Shu S."/>
            <person name="Leebens-Mack J."/>
            <person name="Grimwood J."/>
            <person name="Schmutz J."/>
            <person name="Soltis P."/>
            <person name="Soltis D."/>
            <person name="Chen Z.-H."/>
        </authorList>
    </citation>
    <scope>NUCLEOTIDE SEQUENCE</scope>
    <source>
        <strain evidence="2">Whitten #5841</strain>
        <tissue evidence="2">Leaf</tissue>
    </source>
</reference>
<proteinExistence type="predicted"/>
<evidence type="ECO:0000313" key="2">
    <source>
        <dbReference type="EMBL" id="KAH7289155.1"/>
    </source>
</evidence>
<dbReference type="OrthoDB" id="1907500at2759"/>
<comment type="caution">
    <text evidence="2">The sequence shown here is derived from an EMBL/GenBank/DDBJ whole genome shotgun (WGS) entry which is preliminary data.</text>
</comment>
<dbReference type="AlphaFoldDB" id="A0A8T2R0J6"/>
<gene>
    <name evidence="2" type="ORF">KP509_31G060700</name>
</gene>
<accession>A0A8T2R0J6</accession>
<feature type="compositionally biased region" description="Polar residues" evidence="1">
    <location>
        <begin position="96"/>
        <end position="112"/>
    </location>
</feature>
<evidence type="ECO:0000256" key="1">
    <source>
        <dbReference type="SAM" id="MobiDB-lite"/>
    </source>
</evidence>
<feature type="region of interest" description="Disordered" evidence="1">
    <location>
        <begin position="92"/>
        <end position="115"/>
    </location>
</feature>
<keyword evidence="3" id="KW-1185">Reference proteome</keyword>
<dbReference type="InterPro" id="IPR045282">
    <property type="entry name" value="At4g08330-like"/>
</dbReference>
<dbReference type="Pfam" id="PF24046">
    <property type="entry name" value="At4g08330"/>
    <property type="match status" value="1"/>
</dbReference>
<dbReference type="PANTHER" id="PTHR33674">
    <property type="entry name" value="METHIONINE-S-OXIDE REDUCTASE"/>
    <property type="match status" value="1"/>
</dbReference>
<sequence>MAEACERDVLYSCGSCGYPLNLSSSQRVVSTLNSKALRKGTISFLCIDESRFQQLDELKCGPHLQPNGSLKLHQLRTKLLCGKCGNVIGHGHSADRSTNQQLEVSDSSSGSGTPERKRYCVKIKALQPSLNYEPILPAAG</sequence>
<name>A0A8T2R0J6_CERRI</name>
<organism evidence="2 3">
    <name type="scientific">Ceratopteris richardii</name>
    <name type="common">Triangle waterfern</name>
    <dbReference type="NCBI Taxonomy" id="49495"/>
    <lineage>
        <taxon>Eukaryota</taxon>
        <taxon>Viridiplantae</taxon>
        <taxon>Streptophyta</taxon>
        <taxon>Embryophyta</taxon>
        <taxon>Tracheophyta</taxon>
        <taxon>Polypodiopsida</taxon>
        <taxon>Polypodiidae</taxon>
        <taxon>Polypodiales</taxon>
        <taxon>Pteridineae</taxon>
        <taxon>Pteridaceae</taxon>
        <taxon>Parkerioideae</taxon>
        <taxon>Ceratopteris</taxon>
    </lineage>
</organism>
<dbReference type="EMBL" id="CM035436">
    <property type="protein sequence ID" value="KAH7289155.1"/>
    <property type="molecule type" value="Genomic_DNA"/>
</dbReference>